<feature type="compositionally biased region" description="Acidic residues" evidence="1">
    <location>
        <begin position="137"/>
        <end position="149"/>
    </location>
</feature>
<comment type="caution">
    <text evidence="2">The sequence shown here is derived from an EMBL/GenBank/DDBJ whole genome shotgun (WGS) entry which is preliminary data.</text>
</comment>
<proteinExistence type="predicted"/>
<feature type="compositionally biased region" description="Acidic residues" evidence="1">
    <location>
        <begin position="54"/>
        <end position="76"/>
    </location>
</feature>
<accession>A0ABN0SPK9</accession>
<protein>
    <submittedName>
        <fullName evidence="2">Uncharacterized protein</fullName>
    </submittedName>
</protein>
<sequence>MSETPTGENTWDDESEENAFLTQDDEFDEEEIEEDDAEPTGVELDGLESTADAAEAEAETDDFDEIEDEDSDDEPYVEPGAEGPEGTGVEGADDALIEDAGWDEEQDAPALDGDLDTDPITAAEQGNRDGDDMVSYGDDDSEVAELSGDDLDVDALADDGIEEVDVIDGMPETIDNAYQED</sequence>
<keyword evidence="3" id="KW-1185">Reference proteome</keyword>
<dbReference type="Proteomes" id="UP001498238">
    <property type="component" value="Unassembled WGS sequence"/>
</dbReference>
<organism evidence="2 3">
    <name type="scientific">Brevibacterium metallidurans</name>
    <dbReference type="NCBI Taxonomy" id="1482676"/>
    <lineage>
        <taxon>Bacteria</taxon>
        <taxon>Bacillati</taxon>
        <taxon>Actinomycetota</taxon>
        <taxon>Actinomycetes</taxon>
        <taxon>Micrococcales</taxon>
        <taxon>Brevibacteriaceae</taxon>
        <taxon>Brevibacterium</taxon>
    </lineage>
</organism>
<dbReference type="RefSeq" id="WP_339393158.1">
    <property type="nucleotide sequence ID" value="NZ_BAAAAF010000008.1"/>
</dbReference>
<evidence type="ECO:0000313" key="2">
    <source>
        <dbReference type="EMBL" id="GAA0036332.1"/>
    </source>
</evidence>
<dbReference type="EMBL" id="BAAAAF010000008">
    <property type="protein sequence ID" value="GAA0036332.1"/>
    <property type="molecule type" value="Genomic_DNA"/>
</dbReference>
<reference evidence="2 3" key="1">
    <citation type="submission" date="2024-01" db="EMBL/GenBank/DDBJ databases">
        <title>Characterization of antibiotic resistant novel bacterial strains and their environmental applications.</title>
        <authorList>
            <person name="Manzoor S."/>
            <person name="Abbas S."/>
            <person name="Arshad M."/>
            <person name="Ahmed I."/>
        </authorList>
    </citation>
    <scope>NUCLEOTIDE SEQUENCE [LARGE SCALE GENOMIC DNA]</scope>
    <source>
        <strain evidence="2 3">NCCP-602</strain>
    </source>
</reference>
<feature type="compositionally biased region" description="Acidic residues" evidence="1">
    <location>
        <begin position="91"/>
        <end position="117"/>
    </location>
</feature>
<feature type="region of interest" description="Disordered" evidence="1">
    <location>
        <begin position="1"/>
        <end position="149"/>
    </location>
</feature>
<gene>
    <name evidence="2" type="ORF">NCCP602_22930</name>
</gene>
<name>A0ABN0SPK9_9MICO</name>
<evidence type="ECO:0000256" key="1">
    <source>
        <dbReference type="SAM" id="MobiDB-lite"/>
    </source>
</evidence>
<evidence type="ECO:0000313" key="3">
    <source>
        <dbReference type="Proteomes" id="UP001498238"/>
    </source>
</evidence>
<feature type="compositionally biased region" description="Acidic residues" evidence="1">
    <location>
        <begin position="10"/>
        <end position="38"/>
    </location>
</feature>